<dbReference type="GeneID" id="108936332"/>
<reference evidence="10" key="3">
    <citation type="submission" date="2025-09" db="UniProtKB">
        <authorList>
            <consortium name="Ensembl"/>
        </authorList>
    </citation>
    <scope>IDENTIFICATION</scope>
</reference>
<gene>
    <name evidence="10" type="primary">b2m</name>
</gene>
<dbReference type="Gene3D" id="2.60.40.10">
    <property type="entry name" value="Immunoglobulins"/>
    <property type="match status" value="1"/>
</dbReference>
<comment type="subcellular location">
    <subcellularLocation>
        <location evidence="1">Secreted</location>
    </subcellularLocation>
</comment>
<dbReference type="InterPro" id="IPR003597">
    <property type="entry name" value="Ig_C1-set"/>
</dbReference>
<evidence type="ECO:0000256" key="5">
    <source>
        <dbReference type="ARBA" id="ARBA00022525"/>
    </source>
</evidence>
<evidence type="ECO:0000256" key="7">
    <source>
        <dbReference type="ARBA" id="ARBA00023319"/>
    </source>
</evidence>
<dbReference type="OrthoDB" id="9949628at2759"/>
<evidence type="ECO:0000259" key="9">
    <source>
        <dbReference type="PROSITE" id="PS50835"/>
    </source>
</evidence>
<reference evidence="10" key="2">
    <citation type="submission" date="2025-08" db="UniProtKB">
        <authorList>
            <consortium name="Ensembl"/>
        </authorList>
    </citation>
    <scope>IDENTIFICATION</scope>
</reference>
<evidence type="ECO:0000256" key="1">
    <source>
        <dbReference type="ARBA" id="ARBA00004613"/>
    </source>
</evidence>
<evidence type="ECO:0000256" key="2">
    <source>
        <dbReference type="ARBA" id="ARBA00009564"/>
    </source>
</evidence>
<dbReference type="Pfam" id="PF07654">
    <property type="entry name" value="C1-set"/>
    <property type="match status" value="1"/>
</dbReference>
<evidence type="ECO:0000256" key="3">
    <source>
        <dbReference type="ARBA" id="ARBA00018767"/>
    </source>
</evidence>
<protein>
    <recommendedName>
        <fullName evidence="3">Beta-2-microglobulin</fullName>
    </recommendedName>
</protein>
<dbReference type="AlphaFoldDB" id="A0A8C9RWS5"/>
<dbReference type="CTD" id="567"/>
<evidence type="ECO:0000256" key="6">
    <source>
        <dbReference type="ARBA" id="ARBA00022859"/>
    </source>
</evidence>
<dbReference type="PANTHER" id="PTHR19944">
    <property type="entry name" value="MHC CLASS II-RELATED"/>
    <property type="match status" value="1"/>
</dbReference>
<keyword evidence="6" id="KW-0391">Immunity</keyword>
<feature type="signal peptide" evidence="8">
    <location>
        <begin position="1"/>
        <end position="19"/>
    </location>
</feature>
<evidence type="ECO:0000256" key="8">
    <source>
        <dbReference type="SAM" id="SignalP"/>
    </source>
</evidence>
<reference evidence="10 11" key="1">
    <citation type="submission" date="2019-04" db="EMBL/GenBank/DDBJ databases">
        <authorList>
            <consortium name="Wellcome Sanger Institute Data Sharing"/>
        </authorList>
    </citation>
    <scope>NUCLEOTIDE SEQUENCE [LARGE SCALE GENOMIC DNA]</scope>
</reference>
<dbReference type="Ensembl" id="ENSSFOT00015025525.2">
    <property type="protein sequence ID" value="ENSSFOP00015025246.1"/>
    <property type="gene ID" value="ENSSFOG00015016254.2"/>
</dbReference>
<evidence type="ECO:0000313" key="11">
    <source>
        <dbReference type="Proteomes" id="UP000694397"/>
    </source>
</evidence>
<dbReference type="SMART" id="SM00407">
    <property type="entry name" value="IGc1"/>
    <property type="match status" value="1"/>
</dbReference>
<dbReference type="GO" id="GO:0010038">
    <property type="term" value="P:response to metal ion"/>
    <property type="evidence" value="ECO:0007669"/>
    <property type="project" value="UniProtKB-ARBA"/>
</dbReference>
<evidence type="ECO:0000256" key="4">
    <source>
        <dbReference type="ARBA" id="ARBA00022451"/>
    </source>
</evidence>
<dbReference type="InterPro" id="IPR007110">
    <property type="entry name" value="Ig-like_dom"/>
</dbReference>
<dbReference type="InterPro" id="IPR003006">
    <property type="entry name" value="Ig/MHC_CS"/>
</dbReference>
<dbReference type="InterPro" id="IPR013783">
    <property type="entry name" value="Ig-like_fold"/>
</dbReference>
<evidence type="ECO:0000313" key="10">
    <source>
        <dbReference type="Ensembl" id="ENSSFOP00015025246.1"/>
    </source>
</evidence>
<comment type="similarity">
    <text evidence="2">Belongs to the beta-2-microglobulin family.</text>
</comment>
<dbReference type="RefSeq" id="XP_018611172.1">
    <property type="nucleotide sequence ID" value="XM_018755656.1"/>
</dbReference>
<dbReference type="GO" id="GO:0005576">
    <property type="term" value="C:extracellular region"/>
    <property type="evidence" value="ECO:0007669"/>
    <property type="project" value="UniProtKB-SubCell"/>
</dbReference>
<dbReference type="InterPro" id="IPR036179">
    <property type="entry name" value="Ig-like_dom_sf"/>
</dbReference>
<dbReference type="InterPro" id="IPR050160">
    <property type="entry name" value="MHC/Immunoglobulin"/>
</dbReference>
<dbReference type="FunFam" id="2.60.40.10:FF:001005">
    <property type="entry name" value="Beta-2-microglobulin"/>
    <property type="match status" value="1"/>
</dbReference>
<accession>A0A8C9RWS5</accession>
<name>A0A8C9RWS5_SCLFO</name>
<feature type="domain" description="Ig-like" evidence="9">
    <location>
        <begin position="23"/>
        <end position="111"/>
    </location>
</feature>
<dbReference type="SUPFAM" id="SSF48726">
    <property type="entry name" value="Immunoglobulin"/>
    <property type="match status" value="1"/>
</dbReference>
<keyword evidence="11" id="KW-1185">Reference proteome</keyword>
<sequence>MKLWLICVIFGILLWDVKAKLSPPTVQVYSHYPGKYGERNTLICHVSGFYPPDIQIDLLKNGHVIQETYQTDLAFEQGWQFHLTKSVSFEPQKDETFECRVTHMQKTNEYVWEPDM</sequence>
<dbReference type="Proteomes" id="UP000694397">
    <property type="component" value="Chromosome 24"/>
</dbReference>
<keyword evidence="7" id="KW-0393">Immunoglobulin domain</keyword>
<dbReference type="PROSITE" id="PS00290">
    <property type="entry name" value="IG_MHC"/>
    <property type="match status" value="1"/>
</dbReference>
<keyword evidence="4" id="KW-0490">MHC I</keyword>
<keyword evidence="5" id="KW-0964">Secreted</keyword>
<dbReference type="PROSITE" id="PS50835">
    <property type="entry name" value="IG_LIKE"/>
    <property type="match status" value="1"/>
</dbReference>
<feature type="chain" id="PRO_5034062281" description="Beta-2-microglobulin" evidence="8">
    <location>
        <begin position="20"/>
        <end position="116"/>
    </location>
</feature>
<dbReference type="KEGG" id="sfm:108936332"/>
<dbReference type="GO" id="GO:0002474">
    <property type="term" value="P:antigen processing and presentation of peptide antigen via MHC class I"/>
    <property type="evidence" value="ECO:0007669"/>
    <property type="project" value="UniProtKB-KW"/>
</dbReference>
<dbReference type="GeneTree" id="ENSGT00940000165013"/>
<dbReference type="GO" id="GO:0042612">
    <property type="term" value="C:MHC class I protein complex"/>
    <property type="evidence" value="ECO:0007669"/>
    <property type="project" value="UniProtKB-KW"/>
</dbReference>
<keyword evidence="8" id="KW-0732">Signal</keyword>
<dbReference type="PANTHER" id="PTHR19944:SF62">
    <property type="entry name" value="BETA-2-MICROGLOBULIN"/>
    <property type="match status" value="1"/>
</dbReference>
<proteinExistence type="inferred from homology"/>
<organism evidence="10 11">
    <name type="scientific">Scleropages formosus</name>
    <name type="common">Asian bonytongue</name>
    <name type="synonym">Osteoglossum formosum</name>
    <dbReference type="NCBI Taxonomy" id="113540"/>
    <lineage>
        <taxon>Eukaryota</taxon>
        <taxon>Metazoa</taxon>
        <taxon>Chordata</taxon>
        <taxon>Craniata</taxon>
        <taxon>Vertebrata</taxon>
        <taxon>Euteleostomi</taxon>
        <taxon>Actinopterygii</taxon>
        <taxon>Neopterygii</taxon>
        <taxon>Teleostei</taxon>
        <taxon>Osteoglossocephala</taxon>
        <taxon>Osteoglossomorpha</taxon>
        <taxon>Osteoglossiformes</taxon>
        <taxon>Osteoglossidae</taxon>
        <taxon>Scleropages</taxon>
    </lineage>
</organism>